<dbReference type="InterPro" id="IPR004701">
    <property type="entry name" value="PTS_EIIA_man-typ"/>
</dbReference>
<dbReference type="EMBL" id="FQZB01000017">
    <property type="protein sequence ID" value="SHK45871.1"/>
    <property type="molecule type" value="Genomic_DNA"/>
</dbReference>
<gene>
    <name evidence="9" type="ORF">SAMN02745163_03852</name>
</gene>
<evidence type="ECO:0000256" key="3">
    <source>
        <dbReference type="ARBA" id="ARBA00022490"/>
    </source>
</evidence>
<protein>
    <submittedName>
        <fullName evidence="9">PTS system, mannose-specific IIA component</fullName>
    </submittedName>
</protein>
<evidence type="ECO:0000256" key="6">
    <source>
        <dbReference type="ARBA" id="ARBA00022683"/>
    </source>
</evidence>
<comment type="subcellular location">
    <subcellularLocation>
        <location evidence="1">Cytoplasm</location>
    </subcellularLocation>
</comment>
<evidence type="ECO:0000259" key="8">
    <source>
        <dbReference type="PROSITE" id="PS51096"/>
    </source>
</evidence>
<accession>A0A1M6SM95</accession>
<keyword evidence="3" id="KW-0963">Cytoplasm</keyword>
<dbReference type="PANTHER" id="PTHR33799">
    <property type="entry name" value="PTS PERMEASE-RELATED-RELATED"/>
    <property type="match status" value="1"/>
</dbReference>
<dbReference type="GO" id="GO:0016301">
    <property type="term" value="F:kinase activity"/>
    <property type="evidence" value="ECO:0007669"/>
    <property type="project" value="UniProtKB-KW"/>
</dbReference>
<evidence type="ECO:0000313" key="9">
    <source>
        <dbReference type="EMBL" id="SHK45871.1"/>
    </source>
</evidence>
<keyword evidence="6" id="KW-0598">Phosphotransferase system</keyword>
<evidence type="ECO:0000313" key="10">
    <source>
        <dbReference type="Proteomes" id="UP000184310"/>
    </source>
</evidence>
<evidence type="ECO:0000256" key="5">
    <source>
        <dbReference type="ARBA" id="ARBA00022679"/>
    </source>
</evidence>
<evidence type="ECO:0000256" key="4">
    <source>
        <dbReference type="ARBA" id="ARBA00022597"/>
    </source>
</evidence>
<keyword evidence="7" id="KW-0418">Kinase</keyword>
<evidence type="ECO:0000256" key="2">
    <source>
        <dbReference type="ARBA" id="ARBA00022448"/>
    </source>
</evidence>
<dbReference type="OrthoDB" id="9799827at2"/>
<sequence length="137" mass="15297">MYKIMIVTHGNMAASLKETLKMFTNDLEGIHTVGLNESGVENFRERLKKEVEICYEEGKGLLVLADLFGGTPFNTCVLEIKNKYENVEIITGVNLPILIESSLQRDSNLKDIVKDLQQSAKESIVLTECLGSSEDED</sequence>
<dbReference type="GO" id="GO:0009401">
    <property type="term" value="P:phosphoenolpyruvate-dependent sugar phosphotransferase system"/>
    <property type="evidence" value="ECO:0007669"/>
    <property type="project" value="UniProtKB-KW"/>
</dbReference>
<keyword evidence="10" id="KW-1185">Reference proteome</keyword>
<dbReference type="PROSITE" id="PS51096">
    <property type="entry name" value="PTS_EIIA_TYPE_4"/>
    <property type="match status" value="1"/>
</dbReference>
<reference evidence="9 10" key="1">
    <citation type="submission" date="2016-11" db="EMBL/GenBank/DDBJ databases">
        <authorList>
            <person name="Jaros S."/>
            <person name="Januszkiewicz K."/>
            <person name="Wedrychowicz H."/>
        </authorList>
    </citation>
    <scope>NUCLEOTIDE SEQUENCE [LARGE SCALE GENOMIC DNA]</scope>
    <source>
        <strain evidence="9 10">DSM 21758</strain>
    </source>
</reference>
<dbReference type="InterPro" id="IPR036662">
    <property type="entry name" value="PTS_EIIA_man-typ_sf"/>
</dbReference>
<keyword evidence="2" id="KW-0813">Transport</keyword>
<dbReference type="GO" id="GO:0016020">
    <property type="term" value="C:membrane"/>
    <property type="evidence" value="ECO:0007669"/>
    <property type="project" value="InterPro"/>
</dbReference>
<dbReference type="InterPro" id="IPR051471">
    <property type="entry name" value="Bacterial_PTS_sugar_comp"/>
</dbReference>
<dbReference type="InterPro" id="IPR033887">
    <property type="entry name" value="PTS_IIA_man"/>
</dbReference>
<dbReference type="Gene3D" id="3.40.50.510">
    <property type="entry name" value="Phosphotransferase system, mannose-type IIA component"/>
    <property type="match status" value="1"/>
</dbReference>
<keyword evidence="5" id="KW-0808">Transferase</keyword>
<evidence type="ECO:0000256" key="7">
    <source>
        <dbReference type="ARBA" id="ARBA00022777"/>
    </source>
</evidence>
<dbReference type="AlphaFoldDB" id="A0A1M6SM95"/>
<dbReference type="CDD" id="cd00006">
    <property type="entry name" value="PTS_IIA_man"/>
    <property type="match status" value="1"/>
</dbReference>
<dbReference type="STRING" id="1121302.SAMN02745163_03852"/>
<dbReference type="GO" id="GO:0005737">
    <property type="term" value="C:cytoplasm"/>
    <property type="evidence" value="ECO:0007669"/>
    <property type="project" value="UniProtKB-SubCell"/>
</dbReference>
<name>A0A1M6SM95_9CLOT</name>
<organism evidence="9 10">
    <name type="scientific">Clostridium cavendishii DSM 21758</name>
    <dbReference type="NCBI Taxonomy" id="1121302"/>
    <lineage>
        <taxon>Bacteria</taxon>
        <taxon>Bacillati</taxon>
        <taxon>Bacillota</taxon>
        <taxon>Clostridia</taxon>
        <taxon>Eubacteriales</taxon>
        <taxon>Clostridiaceae</taxon>
        <taxon>Clostridium</taxon>
    </lineage>
</organism>
<proteinExistence type="predicted"/>
<dbReference type="RefSeq" id="WP_072991920.1">
    <property type="nucleotide sequence ID" value="NZ_FQZB01000017.1"/>
</dbReference>
<dbReference type="PANTHER" id="PTHR33799:SF1">
    <property type="entry name" value="PTS SYSTEM MANNOSE-SPECIFIC EIIAB COMPONENT-RELATED"/>
    <property type="match status" value="1"/>
</dbReference>
<feature type="domain" description="PTS EIIA type-4" evidence="8">
    <location>
        <begin position="1"/>
        <end position="124"/>
    </location>
</feature>
<dbReference type="Pfam" id="PF03610">
    <property type="entry name" value="EIIA-man"/>
    <property type="match status" value="1"/>
</dbReference>
<dbReference type="SUPFAM" id="SSF53062">
    <property type="entry name" value="PTS system fructose IIA component-like"/>
    <property type="match status" value="1"/>
</dbReference>
<keyword evidence="4" id="KW-0762">Sugar transport</keyword>
<dbReference type="Proteomes" id="UP000184310">
    <property type="component" value="Unassembled WGS sequence"/>
</dbReference>
<evidence type="ECO:0000256" key="1">
    <source>
        <dbReference type="ARBA" id="ARBA00004496"/>
    </source>
</evidence>